<feature type="region of interest" description="Disordered" evidence="1">
    <location>
        <begin position="40"/>
        <end position="97"/>
    </location>
</feature>
<organism evidence="2 3">
    <name type="scientific">Arabis nemorensis</name>
    <dbReference type="NCBI Taxonomy" id="586526"/>
    <lineage>
        <taxon>Eukaryota</taxon>
        <taxon>Viridiplantae</taxon>
        <taxon>Streptophyta</taxon>
        <taxon>Embryophyta</taxon>
        <taxon>Tracheophyta</taxon>
        <taxon>Spermatophyta</taxon>
        <taxon>Magnoliopsida</taxon>
        <taxon>eudicotyledons</taxon>
        <taxon>Gunneridae</taxon>
        <taxon>Pentapetalae</taxon>
        <taxon>rosids</taxon>
        <taxon>malvids</taxon>
        <taxon>Brassicales</taxon>
        <taxon>Brassicaceae</taxon>
        <taxon>Arabideae</taxon>
        <taxon>Arabis</taxon>
    </lineage>
</organism>
<feature type="compositionally biased region" description="Polar residues" evidence="1">
    <location>
        <begin position="41"/>
        <end position="62"/>
    </location>
</feature>
<reference evidence="2" key="1">
    <citation type="submission" date="2019-07" db="EMBL/GenBank/DDBJ databases">
        <authorList>
            <person name="Dittberner H."/>
        </authorList>
    </citation>
    <scope>NUCLEOTIDE SEQUENCE [LARGE SCALE GENOMIC DNA]</scope>
</reference>
<dbReference type="AlphaFoldDB" id="A0A565BAG9"/>
<feature type="compositionally biased region" description="Polar residues" evidence="1">
    <location>
        <begin position="74"/>
        <end position="97"/>
    </location>
</feature>
<proteinExistence type="predicted"/>
<comment type="caution">
    <text evidence="2">The sequence shown here is derived from an EMBL/GenBank/DDBJ whole genome shotgun (WGS) entry which is preliminary data.</text>
</comment>
<gene>
    <name evidence="2" type="ORF">ANE_LOCUS9082</name>
</gene>
<sequence length="97" mass="10289">MRCSITGAFNSLVESTEKSCRDTTELVYVNSLDSFGETEHLATTSNPIDSSLPQDAPSSATDTKSRSDVKLSHLASNTDSGSSIQTTENAAVGWSSR</sequence>
<dbReference type="Proteomes" id="UP000489600">
    <property type="component" value="Unassembled WGS sequence"/>
</dbReference>
<name>A0A565BAG9_9BRAS</name>
<evidence type="ECO:0000313" key="2">
    <source>
        <dbReference type="EMBL" id="VVA98637.1"/>
    </source>
</evidence>
<evidence type="ECO:0000313" key="3">
    <source>
        <dbReference type="Proteomes" id="UP000489600"/>
    </source>
</evidence>
<dbReference type="EMBL" id="CABITT030000003">
    <property type="protein sequence ID" value="VVA98637.1"/>
    <property type="molecule type" value="Genomic_DNA"/>
</dbReference>
<protein>
    <submittedName>
        <fullName evidence="2">Uncharacterized protein</fullName>
    </submittedName>
</protein>
<accession>A0A565BAG9</accession>
<keyword evidence="3" id="KW-1185">Reference proteome</keyword>
<evidence type="ECO:0000256" key="1">
    <source>
        <dbReference type="SAM" id="MobiDB-lite"/>
    </source>
</evidence>